<dbReference type="PANTHER" id="PTHR30349:SF90">
    <property type="entry name" value="TYROSINE RECOMBINASE XERD"/>
    <property type="match status" value="1"/>
</dbReference>
<dbReference type="PANTHER" id="PTHR30349">
    <property type="entry name" value="PHAGE INTEGRASE-RELATED"/>
    <property type="match status" value="1"/>
</dbReference>
<reference evidence="3" key="1">
    <citation type="submission" date="2024-05" db="EMBL/GenBank/DDBJ databases">
        <title>Isolation and characterization of Sporomusa carbonis sp. nov., a carboxydotrophic hydrogenogen in the genus of Sporomusa isolated from a charcoal burning pile.</title>
        <authorList>
            <person name="Boeer T."/>
            <person name="Rosenbaum F."/>
            <person name="Eysell L."/>
            <person name="Mueller V."/>
            <person name="Daniel R."/>
            <person name="Poehlein A."/>
        </authorList>
    </citation>
    <scope>NUCLEOTIDE SEQUENCE [LARGE SCALE GENOMIC DNA]</scope>
    <source>
        <strain evidence="3">DSM 3132</strain>
    </source>
</reference>
<dbReference type="EMBL" id="CP155571">
    <property type="protein sequence ID" value="XFO72140.1"/>
    <property type="molecule type" value="Genomic_DNA"/>
</dbReference>
<dbReference type="InterPro" id="IPR050090">
    <property type="entry name" value="Tyrosine_recombinase_XerCD"/>
</dbReference>
<dbReference type="InterPro" id="IPR013762">
    <property type="entry name" value="Integrase-like_cat_sf"/>
</dbReference>
<gene>
    <name evidence="3" type="primary">xerC_5</name>
    <name evidence="3" type="ORF">SPACI_021860</name>
</gene>
<keyword evidence="1" id="KW-0233">DNA recombination</keyword>
<keyword evidence="4" id="KW-1185">Reference proteome</keyword>
<dbReference type="Proteomes" id="UP000216052">
    <property type="component" value="Chromosome"/>
</dbReference>
<feature type="domain" description="Tyr recombinase" evidence="2">
    <location>
        <begin position="206"/>
        <end position="391"/>
    </location>
</feature>
<dbReference type="InterPro" id="IPR011010">
    <property type="entry name" value="DNA_brk_join_enz"/>
</dbReference>
<proteinExistence type="predicted"/>
<evidence type="ECO:0000256" key="1">
    <source>
        <dbReference type="ARBA" id="ARBA00023172"/>
    </source>
</evidence>
<evidence type="ECO:0000313" key="3">
    <source>
        <dbReference type="EMBL" id="XFO72140.1"/>
    </source>
</evidence>
<organism evidence="3 4">
    <name type="scientific">Sporomusa acidovorans (strain ATCC 49682 / DSM 3132 / Mol)</name>
    <dbReference type="NCBI Taxonomy" id="1123286"/>
    <lineage>
        <taxon>Bacteria</taxon>
        <taxon>Bacillati</taxon>
        <taxon>Bacillota</taxon>
        <taxon>Negativicutes</taxon>
        <taxon>Selenomonadales</taxon>
        <taxon>Sporomusaceae</taxon>
        <taxon>Sporomusa</taxon>
    </lineage>
</organism>
<dbReference type="PROSITE" id="PS51898">
    <property type="entry name" value="TYR_RECOMBINASE"/>
    <property type="match status" value="1"/>
</dbReference>
<dbReference type="CDD" id="cd01188">
    <property type="entry name" value="INT_RitA_C_like"/>
    <property type="match status" value="1"/>
</dbReference>
<dbReference type="SUPFAM" id="SSF56349">
    <property type="entry name" value="DNA breaking-rejoining enzymes"/>
    <property type="match status" value="1"/>
</dbReference>
<protein>
    <submittedName>
        <fullName evidence="3">Tyrosine recombinase XerC</fullName>
    </submittedName>
</protein>
<evidence type="ECO:0000259" key="2">
    <source>
        <dbReference type="PROSITE" id="PS51898"/>
    </source>
</evidence>
<dbReference type="RefSeq" id="WP_093796534.1">
    <property type="nucleotide sequence ID" value="NZ_CP155571.1"/>
</dbReference>
<evidence type="ECO:0000313" key="4">
    <source>
        <dbReference type="Proteomes" id="UP000216052"/>
    </source>
</evidence>
<dbReference type="InterPro" id="IPR002104">
    <property type="entry name" value="Integrase_catalytic"/>
</dbReference>
<dbReference type="Gene3D" id="1.10.443.10">
    <property type="entry name" value="Intergrase catalytic core"/>
    <property type="match status" value="1"/>
</dbReference>
<sequence>MSTKQYGCQSFDSLKKGLLKLLQDKAYGNDTINNYRRKLNQLERHMIANDIVTYDPSVGQRFVDDYLSTHALSKGIRQYINTVIHRLDDYCVDKYQIQRKSELTPLPESYTTLMDVYLQKCRDDGNRESTIIGKSHFLREFYCHLESLGCYDLRDADAAIIGRACLMQNNKDGWAVIRMFLRYLNCAGLVNHDFSTIIPHFKRAFRLPSTYTEDEVNRFEATIDTNSKIGKRDYAMLLLATRLGMRSGDIANLTFSSLDFGNDTISITQEKTNEPLVLPMIPAVKTALADYLKNGRPESGQPYVFLRANAPFEKITASVVRFETNKYFGKAGIDITDKKHGPHVFRSSLASSMINHLVSYDVVRKILGHTDPNAVKHYARVDIERLREYAIEPPAPSGCFKEFLEGRWQL</sequence>
<name>A0ABZ3J1L9_SPOA4</name>
<accession>A0ABZ3J1L9</accession>
<dbReference type="Pfam" id="PF00589">
    <property type="entry name" value="Phage_integrase"/>
    <property type="match status" value="1"/>
</dbReference>